<dbReference type="GeneID" id="20040332"/>
<reference evidence="3 4" key="1">
    <citation type="submission" date="2013-02" db="EMBL/GenBank/DDBJ databases">
        <title>The Genome Sequence of Plasmodium inui San Antonio 1.</title>
        <authorList>
            <consortium name="The Broad Institute Genome Sequencing Platform"/>
            <consortium name="The Broad Institute Genome Sequencing Center for Infectious Disease"/>
            <person name="Neafsey D."/>
            <person name="Cheeseman I."/>
            <person name="Volkman S."/>
            <person name="Adams J."/>
            <person name="Walker B."/>
            <person name="Young S.K."/>
            <person name="Zeng Q."/>
            <person name="Gargeya S."/>
            <person name="Fitzgerald M."/>
            <person name="Haas B."/>
            <person name="Abouelleil A."/>
            <person name="Alvarado L."/>
            <person name="Arachchi H.M."/>
            <person name="Berlin A.M."/>
            <person name="Chapman S.B."/>
            <person name="Dewar J."/>
            <person name="Goldberg J."/>
            <person name="Griggs A."/>
            <person name="Gujja S."/>
            <person name="Hansen M."/>
            <person name="Howarth C."/>
            <person name="Imamovic A."/>
            <person name="Larimer J."/>
            <person name="McCowan C."/>
            <person name="Murphy C."/>
            <person name="Neiman D."/>
            <person name="Pearson M."/>
            <person name="Priest M."/>
            <person name="Roberts A."/>
            <person name="Saif S."/>
            <person name="Shea T."/>
            <person name="Sisk P."/>
            <person name="Sykes S."/>
            <person name="Wortman J."/>
            <person name="Nusbaum C."/>
            <person name="Birren B."/>
        </authorList>
    </citation>
    <scope>NUCLEOTIDE SEQUENCE [LARGE SCALE GENOMIC DNA]</scope>
    <source>
        <strain evidence="3 4">San Antonio 1</strain>
    </source>
</reference>
<protein>
    <submittedName>
        <fullName evidence="3">Uncharacterized protein</fullName>
    </submittedName>
</protein>
<evidence type="ECO:0000256" key="2">
    <source>
        <dbReference type="SAM" id="Phobius"/>
    </source>
</evidence>
<dbReference type="VEuPathDB" id="PlasmoDB:C922_05058"/>
<evidence type="ECO:0000256" key="1">
    <source>
        <dbReference type="SAM" id="MobiDB-lite"/>
    </source>
</evidence>
<feature type="compositionally biased region" description="Basic and acidic residues" evidence="1">
    <location>
        <begin position="366"/>
        <end position="384"/>
    </location>
</feature>
<dbReference type="EMBL" id="KI965495">
    <property type="protein sequence ID" value="EUD64542.1"/>
    <property type="molecule type" value="Genomic_DNA"/>
</dbReference>
<dbReference type="RefSeq" id="XP_008818853.1">
    <property type="nucleotide sequence ID" value="XM_008820631.1"/>
</dbReference>
<gene>
    <name evidence="3" type="ORF">C922_05058</name>
</gene>
<evidence type="ECO:0000313" key="3">
    <source>
        <dbReference type="EMBL" id="EUD64542.1"/>
    </source>
</evidence>
<feature type="transmembrane region" description="Helical" evidence="2">
    <location>
        <begin position="475"/>
        <end position="493"/>
    </location>
</feature>
<organism evidence="3 4">
    <name type="scientific">Plasmodium inui San Antonio 1</name>
    <dbReference type="NCBI Taxonomy" id="1237626"/>
    <lineage>
        <taxon>Eukaryota</taxon>
        <taxon>Sar</taxon>
        <taxon>Alveolata</taxon>
        <taxon>Apicomplexa</taxon>
        <taxon>Aconoidasida</taxon>
        <taxon>Haemosporida</taxon>
        <taxon>Plasmodiidae</taxon>
        <taxon>Plasmodium</taxon>
        <taxon>Plasmodium (Plasmodium)</taxon>
    </lineage>
</organism>
<dbReference type="AlphaFoldDB" id="W6ZUW8"/>
<accession>W6ZUW8</accession>
<name>W6ZUW8_9APIC</name>
<sequence>MGKINLKQEKQFWEGTGGGGTGNNCSVGHSRYCIGSYGGEEEAYEGFIGKWKKGIGSATREMDWNRQTGRQSLLAREILGGQVDEYKWKGILSCVMYEALNGRSLKVMINQKQHILWDNRHWNRILSRGVNNYWADNSHGQAMLLGLACLIRALLGWDIDQMATRQATRALCGPVWDLVGIRLENPVTGEGSLSVKSQDQFLTLLKGETGGTDDQLTKLGFLSSIYYGLTSCCDTARHYDLTPLIRVSGYQMQQMGPCTIEGDSLQCGIHSKSGGSGSLNIWRTGIGTVLPEKSLDTSIGEGPKLKVDPSEEDEVKRIQRDSLQGSQLVQAWVAAQAQCQGGKRGGEDRCSRQVQEAVEQAKKKKDMPTGELERDRIKADKPPKPEQGARALRLPEQQGGETAQELNSQEHQDLKGPAAPNRVVAEGSIQKSEPEGKIQGRDLGDDVGDSREDDGNSQMKKVQTTASSSVGSGPIIGGIMGLILAVASVYGLYRIFRRRGRSRVEPPMQLSAGITRRVAYR</sequence>
<proteinExistence type="predicted"/>
<keyword evidence="2" id="KW-1133">Transmembrane helix</keyword>
<feature type="region of interest" description="Disordered" evidence="1">
    <location>
        <begin position="356"/>
        <end position="470"/>
    </location>
</feature>
<keyword evidence="2" id="KW-0472">Membrane</keyword>
<feature type="compositionally biased region" description="Basic and acidic residues" evidence="1">
    <location>
        <begin position="432"/>
        <end position="454"/>
    </location>
</feature>
<evidence type="ECO:0000313" key="4">
    <source>
        <dbReference type="Proteomes" id="UP000030640"/>
    </source>
</evidence>
<feature type="compositionally biased region" description="Polar residues" evidence="1">
    <location>
        <begin position="456"/>
        <end position="466"/>
    </location>
</feature>
<keyword evidence="4" id="KW-1185">Reference proteome</keyword>
<dbReference type="Proteomes" id="UP000030640">
    <property type="component" value="Unassembled WGS sequence"/>
</dbReference>
<keyword evidence="2" id="KW-0812">Transmembrane</keyword>